<evidence type="ECO:0000313" key="9">
    <source>
        <dbReference type="EMBL" id="KAF7504776.1"/>
    </source>
</evidence>
<evidence type="ECO:0000256" key="5">
    <source>
        <dbReference type="ARBA" id="ARBA00037992"/>
    </source>
</evidence>
<dbReference type="FunFam" id="1.20.930.10:FF:000003">
    <property type="entry name" value="Putative Transcription factor IWS1"/>
    <property type="match status" value="1"/>
</dbReference>
<accession>A0A8H7E338</accession>
<dbReference type="Proteomes" id="UP000606974">
    <property type="component" value="Unassembled WGS sequence"/>
</dbReference>
<evidence type="ECO:0000313" key="10">
    <source>
        <dbReference type="Proteomes" id="UP000606974"/>
    </source>
</evidence>
<dbReference type="OrthoDB" id="21124at2759"/>
<comment type="function">
    <text evidence="4">Transcription factor involved in RNA polymerase II transcription regulation. May function in both SPT15/TBP post-recruitment and recruitment steps of transcription.</text>
</comment>
<organism evidence="9 10">
    <name type="scientific">Endocarpon pusillum</name>
    <dbReference type="NCBI Taxonomy" id="364733"/>
    <lineage>
        <taxon>Eukaryota</taxon>
        <taxon>Fungi</taxon>
        <taxon>Dikarya</taxon>
        <taxon>Ascomycota</taxon>
        <taxon>Pezizomycotina</taxon>
        <taxon>Eurotiomycetes</taxon>
        <taxon>Chaetothyriomycetidae</taxon>
        <taxon>Verrucariales</taxon>
        <taxon>Verrucariaceae</taxon>
        <taxon>Endocarpon</taxon>
    </lineage>
</organism>
<dbReference type="InterPro" id="IPR017923">
    <property type="entry name" value="TFIIS_N"/>
</dbReference>
<feature type="region of interest" description="Disordered" evidence="7">
    <location>
        <begin position="1"/>
        <end position="55"/>
    </location>
</feature>
<dbReference type="GO" id="GO:0016973">
    <property type="term" value="P:poly(A)+ mRNA export from nucleus"/>
    <property type="evidence" value="ECO:0007669"/>
    <property type="project" value="TreeGrafter"/>
</dbReference>
<proteinExistence type="inferred from homology"/>
<protein>
    <recommendedName>
        <fullName evidence="8">TFIIS N-terminal domain-containing protein</fullName>
    </recommendedName>
</protein>
<dbReference type="InterPro" id="IPR051037">
    <property type="entry name" value="RNAPII_TF_IWS1"/>
</dbReference>
<keyword evidence="3 6" id="KW-0539">Nucleus</keyword>
<feature type="compositionally biased region" description="Acidic residues" evidence="7">
    <location>
        <begin position="46"/>
        <end position="55"/>
    </location>
</feature>
<evidence type="ECO:0000256" key="1">
    <source>
        <dbReference type="ARBA" id="ARBA00023015"/>
    </source>
</evidence>
<evidence type="ECO:0000256" key="3">
    <source>
        <dbReference type="ARBA" id="ARBA00023242"/>
    </source>
</evidence>
<dbReference type="PANTHER" id="PTHR46010:SF1">
    <property type="entry name" value="PROTEIN IWS1 HOMOLOG"/>
    <property type="match status" value="1"/>
</dbReference>
<dbReference type="PANTHER" id="PTHR46010">
    <property type="entry name" value="PROTEIN IWS1 HOMOLOG"/>
    <property type="match status" value="1"/>
</dbReference>
<evidence type="ECO:0000256" key="7">
    <source>
        <dbReference type="SAM" id="MobiDB-lite"/>
    </source>
</evidence>
<reference evidence="9" key="1">
    <citation type="submission" date="2020-02" db="EMBL/GenBank/DDBJ databases">
        <authorList>
            <person name="Palmer J.M."/>
        </authorList>
    </citation>
    <scope>NUCLEOTIDE SEQUENCE</scope>
    <source>
        <strain evidence="9">EPUS1.4</strain>
        <tissue evidence="9">Thallus</tissue>
    </source>
</reference>
<evidence type="ECO:0000256" key="6">
    <source>
        <dbReference type="PROSITE-ProRule" id="PRU00649"/>
    </source>
</evidence>
<dbReference type="AlphaFoldDB" id="A0A8H7E338"/>
<name>A0A8H7E338_9EURO</name>
<dbReference type="InterPro" id="IPR035441">
    <property type="entry name" value="TFIIS/LEDGF_dom_sf"/>
</dbReference>
<feature type="compositionally biased region" description="Basic and acidic residues" evidence="7">
    <location>
        <begin position="93"/>
        <end position="106"/>
    </location>
</feature>
<comment type="similarity">
    <text evidence="5">Belongs to the IWS1 family.</text>
</comment>
<feature type="compositionally biased region" description="Acidic residues" evidence="7">
    <location>
        <begin position="1"/>
        <end position="10"/>
    </location>
</feature>
<keyword evidence="1" id="KW-0805">Transcription regulation</keyword>
<sequence>MSDYGLDDPPPDALGDDRPSDNEDALDDTANEFTGPPSALSVVDGANDESDDESLLSEVDEAQFADFDATAVQVAPDLETLSKHIKASKRKRAEGEALPKKKEGRREKPKRSRKKADSDDGFSGGEEIEGKRARKSKGVEGSSKERKRRAPAQEEVNEEHLTPEERRRRALDRAMDAALKRPSARRLRKGDIDLESSAEEEINDMRGRMIKAAEADAAAHDAGQPAFHKIKMLPEVTAILNRNTHMQALTDPDINLLEAVRFFLEPLNDGALPAYNIQRDLFAAIAKLPINKESLIASGIGKVTLFYTKSKKVEVHIKRQAEKLIQEWTRPMLQKSDDHTKKVYPKVAYDPSGKVAATPDLVQRVKNTAPAEKKSNRARLYKGATSYTIVPESRVHVSQR</sequence>
<feature type="compositionally biased region" description="Basic and acidic residues" evidence="7">
    <location>
        <begin position="158"/>
        <end position="167"/>
    </location>
</feature>
<dbReference type="PROSITE" id="PS51319">
    <property type="entry name" value="TFIIS_N"/>
    <property type="match status" value="1"/>
</dbReference>
<keyword evidence="10" id="KW-1185">Reference proteome</keyword>
<feature type="domain" description="TFIIS N-terminal" evidence="8">
    <location>
        <begin position="258"/>
        <end position="335"/>
    </location>
</feature>
<dbReference type="Gene3D" id="1.20.930.10">
    <property type="entry name" value="Conserved domain common to transcription factors TFIIS, elongin A, CRSP70"/>
    <property type="match status" value="1"/>
</dbReference>
<keyword evidence="2" id="KW-0804">Transcription</keyword>
<feature type="region of interest" description="Disordered" evidence="7">
    <location>
        <begin position="82"/>
        <end position="167"/>
    </location>
</feature>
<dbReference type="Pfam" id="PF08711">
    <property type="entry name" value="Med26"/>
    <property type="match status" value="1"/>
</dbReference>
<feature type="compositionally biased region" description="Basic residues" evidence="7">
    <location>
        <begin position="83"/>
        <end position="92"/>
    </location>
</feature>
<evidence type="ECO:0000256" key="4">
    <source>
        <dbReference type="ARBA" id="ARBA00037349"/>
    </source>
</evidence>
<evidence type="ECO:0000259" key="8">
    <source>
        <dbReference type="PROSITE" id="PS51319"/>
    </source>
</evidence>
<dbReference type="EMBL" id="JAACFV010000127">
    <property type="protein sequence ID" value="KAF7504776.1"/>
    <property type="molecule type" value="Genomic_DNA"/>
</dbReference>
<comment type="caution">
    <text evidence="9">The sequence shown here is derived from an EMBL/GenBank/DDBJ whole genome shotgun (WGS) entry which is preliminary data.</text>
</comment>
<comment type="subcellular location">
    <subcellularLocation>
        <location evidence="6">Nucleus</location>
    </subcellularLocation>
</comment>
<gene>
    <name evidence="9" type="ORF">GJ744_001709</name>
</gene>
<dbReference type="GO" id="GO:0005634">
    <property type="term" value="C:nucleus"/>
    <property type="evidence" value="ECO:0007669"/>
    <property type="project" value="UniProtKB-SubCell"/>
</dbReference>
<evidence type="ECO:0000256" key="2">
    <source>
        <dbReference type="ARBA" id="ARBA00023163"/>
    </source>
</evidence>